<dbReference type="Proteomes" id="UP001314205">
    <property type="component" value="Unassembled WGS sequence"/>
</dbReference>
<comment type="caution">
    <text evidence="1">The sequence shown here is derived from an EMBL/GenBank/DDBJ whole genome shotgun (WGS) entry which is preliminary data.</text>
</comment>
<evidence type="ECO:0000313" key="2">
    <source>
        <dbReference type="Proteomes" id="UP001314205"/>
    </source>
</evidence>
<gene>
    <name evidence="1" type="ORF">PARMNEM_LOCUS878</name>
</gene>
<reference evidence="1 2" key="1">
    <citation type="submission" date="2023-11" db="EMBL/GenBank/DDBJ databases">
        <authorList>
            <person name="Hedman E."/>
            <person name="Englund M."/>
            <person name="Stromberg M."/>
            <person name="Nyberg Akerstrom W."/>
            <person name="Nylinder S."/>
            <person name="Jareborg N."/>
            <person name="Kallberg Y."/>
            <person name="Kronander E."/>
        </authorList>
    </citation>
    <scope>NUCLEOTIDE SEQUENCE [LARGE SCALE GENOMIC DNA]</scope>
</reference>
<keyword evidence="2" id="KW-1185">Reference proteome</keyword>
<proteinExistence type="predicted"/>
<dbReference type="AlphaFoldDB" id="A0AAV1K958"/>
<name>A0AAV1K958_9NEOP</name>
<accession>A0AAV1K958</accession>
<evidence type="ECO:0000313" key="1">
    <source>
        <dbReference type="EMBL" id="CAK1578845.1"/>
    </source>
</evidence>
<organism evidence="1 2">
    <name type="scientific">Parnassius mnemosyne</name>
    <name type="common">clouded apollo</name>
    <dbReference type="NCBI Taxonomy" id="213953"/>
    <lineage>
        <taxon>Eukaryota</taxon>
        <taxon>Metazoa</taxon>
        <taxon>Ecdysozoa</taxon>
        <taxon>Arthropoda</taxon>
        <taxon>Hexapoda</taxon>
        <taxon>Insecta</taxon>
        <taxon>Pterygota</taxon>
        <taxon>Neoptera</taxon>
        <taxon>Endopterygota</taxon>
        <taxon>Lepidoptera</taxon>
        <taxon>Glossata</taxon>
        <taxon>Ditrysia</taxon>
        <taxon>Papilionoidea</taxon>
        <taxon>Papilionidae</taxon>
        <taxon>Parnassiinae</taxon>
        <taxon>Parnassini</taxon>
        <taxon>Parnassius</taxon>
        <taxon>Driopa</taxon>
    </lineage>
</organism>
<dbReference type="EMBL" id="CAVLGL010000001">
    <property type="protein sequence ID" value="CAK1578845.1"/>
    <property type="molecule type" value="Genomic_DNA"/>
</dbReference>
<protein>
    <submittedName>
        <fullName evidence="1">Uncharacterized protein</fullName>
    </submittedName>
</protein>
<sequence>MNKIGDSHDRQIVYLKGMKIQNIWWRSGRELSASAGLRRGGEKPPALHILPANTVGAVVTAPTTTIIQMFLFFWWGNYFKLTSINTTYHSRDFIFSVKTEF</sequence>